<gene>
    <name evidence="1" type="ORF">QVD17_37206</name>
</gene>
<evidence type="ECO:0000313" key="1">
    <source>
        <dbReference type="EMBL" id="KAK1410668.1"/>
    </source>
</evidence>
<dbReference type="Proteomes" id="UP001229421">
    <property type="component" value="Unassembled WGS sequence"/>
</dbReference>
<evidence type="ECO:0000313" key="2">
    <source>
        <dbReference type="Proteomes" id="UP001229421"/>
    </source>
</evidence>
<accession>A0AAD8JVK1</accession>
<proteinExistence type="predicted"/>
<protein>
    <submittedName>
        <fullName evidence="1">Uncharacterized protein</fullName>
    </submittedName>
</protein>
<dbReference type="EMBL" id="JAUHHV010000010">
    <property type="protein sequence ID" value="KAK1410668.1"/>
    <property type="molecule type" value="Genomic_DNA"/>
</dbReference>
<dbReference type="AlphaFoldDB" id="A0AAD8JVK1"/>
<comment type="caution">
    <text evidence="1">The sequence shown here is derived from an EMBL/GenBank/DDBJ whole genome shotgun (WGS) entry which is preliminary data.</text>
</comment>
<keyword evidence="2" id="KW-1185">Reference proteome</keyword>
<sequence length="111" mass="12617">MGQPIYPIGSLKTLFSFVTFLPSKTLDQRFSLLSLLQPLSSSLPPSRFSLHRSFQPNSLCRPPLPLHHIPSHRSYIHSQSLQIQDLCHTSPFQSNRSTPSRLIQVFVSSQF</sequence>
<organism evidence="1 2">
    <name type="scientific">Tagetes erecta</name>
    <name type="common">African marigold</name>
    <dbReference type="NCBI Taxonomy" id="13708"/>
    <lineage>
        <taxon>Eukaryota</taxon>
        <taxon>Viridiplantae</taxon>
        <taxon>Streptophyta</taxon>
        <taxon>Embryophyta</taxon>
        <taxon>Tracheophyta</taxon>
        <taxon>Spermatophyta</taxon>
        <taxon>Magnoliopsida</taxon>
        <taxon>eudicotyledons</taxon>
        <taxon>Gunneridae</taxon>
        <taxon>Pentapetalae</taxon>
        <taxon>asterids</taxon>
        <taxon>campanulids</taxon>
        <taxon>Asterales</taxon>
        <taxon>Asteraceae</taxon>
        <taxon>Asteroideae</taxon>
        <taxon>Heliantheae alliance</taxon>
        <taxon>Tageteae</taxon>
        <taxon>Tagetes</taxon>
    </lineage>
</organism>
<reference evidence="1" key="1">
    <citation type="journal article" date="2023" name="bioRxiv">
        <title>Improved chromosome-level genome assembly for marigold (Tagetes erecta).</title>
        <authorList>
            <person name="Jiang F."/>
            <person name="Yuan L."/>
            <person name="Wang S."/>
            <person name="Wang H."/>
            <person name="Xu D."/>
            <person name="Wang A."/>
            <person name="Fan W."/>
        </authorList>
    </citation>
    <scope>NUCLEOTIDE SEQUENCE</scope>
    <source>
        <strain evidence="1">WSJ</strain>
        <tissue evidence="1">Leaf</tissue>
    </source>
</reference>
<name>A0AAD8JVK1_TARER</name>